<evidence type="ECO:0000256" key="1">
    <source>
        <dbReference type="SAM" id="MobiDB-lite"/>
    </source>
</evidence>
<reference evidence="2" key="2">
    <citation type="submission" date="2015-07" db="EMBL/GenBank/DDBJ databases">
        <title>Plasmids, circular viruses and viroids from rat gut.</title>
        <authorList>
            <person name="Jorgensen T.J."/>
            <person name="Hansen M.A."/>
            <person name="Xu Z."/>
            <person name="Tabak M.A."/>
            <person name="Sorensen S.J."/>
            <person name="Hansen L.H."/>
        </authorList>
    </citation>
    <scope>NUCLEOTIDE SEQUENCE</scope>
    <source>
        <plasmid evidence="2">pRGRH0061</plasmid>
    </source>
</reference>
<feature type="region of interest" description="Disordered" evidence="1">
    <location>
        <begin position="272"/>
        <end position="302"/>
    </location>
</feature>
<reference evidence="2" key="1">
    <citation type="submission" date="2015-06" db="EMBL/GenBank/DDBJ databases">
        <authorList>
            <person name="Joergensen T."/>
        </authorList>
    </citation>
    <scope>NUCLEOTIDE SEQUENCE</scope>
    <source>
        <plasmid evidence="2">pRGRH0061</plasmid>
    </source>
</reference>
<evidence type="ECO:0000313" key="2">
    <source>
        <dbReference type="EMBL" id="CRY93756.1"/>
    </source>
</evidence>
<proteinExistence type="predicted"/>
<dbReference type="SUPFAM" id="SSF46785">
    <property type="entry name" value="Winged helix' DNA-binding domain"/>
    <property type="match status" value="1"/>
</dbReference>
<dbReference type="InterPro" id="IPR036388">
    <property type="entry name" value="WH-like_DNA-bd_sf"/>
</dbReference>
<accession>A0A0H5PVH9</accession>
<keyword evidence="2" id="KW-0614">Plasmid</keyword>
<name>A0A0H5PVH9_9ZZZZ</name>
<organism evidence="2">
    <name type="scientific">uncultured prokaryote</name>
    <dbReference type="NCBI Taxonomy" id="198431"/>
    <lineage>
        <taxon>unclassified sequences</taxon>
        <taxon>environmental samples</taxon>
    </lineage>
</organism>
<dbReference type="EMBL" id="LN852752">
    <property type="protein sequence ID" value="CRY93756.1"/>
    <property type="molecule type" value="Genomic_DNA"/>
</dbReference>
<dbReference type="AlphaFoldDB" id="A0A0H5PVH9"/>
<dbReference type="InterPro" id="IPR036390">
    <property type="entry name" value="WH_DNA-bd_sf"/>
</dbReference>
<geneLocation type="plasmid" evidence="2">
    <name>pRGRH0061</name>
</geneLocation>
<dbReference type="Gene3D" id="1.10.10.10">
    <property type="entry name" value="Winged helix-like DNA-binding domain superfamily/Winged helix DNA-binding domain"/>
    <property type="match status" value="1"/>
</dbReference>
<dbReference type="Pfam" id="PF21205">
    <property type="entry name" value="Rep3_C"/>
    <property type="match status" value="1"/>
</dbReference>
<sequence>MGKTLQVIGDRAYDDTRSYHPGELADGRFADLHNPPSLAALKLHEVLFKAAGAAVADDRWHQIDLTTLRAIEGMRNYDRRGLVDLFKELRGVVMEYDTDKETVIAGLLDVAKVEFEDGDGPTVVRWKFGEGFREIIAQSDYWAIIDRSAALSMTSRYALRLHELVALRVNLERKASEVFKLDDLRARLGVPSGKLASWNNLNQFALKPAIAEVNQLSRFTVAMRLQKRGRSVVAVELSWEEKSDLAATRSELGRHSAGRTARRAGTVETVVETPQEAVESRKGARQGKSPPKPSKALHEAPRPVLTVDEFPASGGIHFTAWAEVAHAELPGGRNKPDIDMVAARFRQWAAEKGIPLKGPQILPAFEGFCRKWKIRD</sequence>
<protein>
    <submittedName>
        <fullName evidence="2">Uncharacterized protein</fullName>
    </submittedName>
</protein>